<dbReference type="RefSeq" id="WP_201935496.1">
    <property type="nucleotide sequence ID" value="NZ_JAERSG010000002.1"/>
</dbReference>
<evidence type="ECO:0000256" key="2">
    <source>
        <dbReference type="SAM" id="SignalP"/>
    </source>
</evidence>
<feature type="compositionally biased region" description="Pro residues" evidence="1">
    <location>
        <begin position="583"/>
        <end position="594"/>
    </location>
</feature>
<feature type="signal peptide" evidence="2">
    <location>
        <begin position="1"/>
        <end position="31"/>
    </location>
</feature>
<evidence type="ECO:0000313" key="4">
    <source>
        <dbReference type="Proteomes" id="UP000636918"/>
    </source>
</evidence>
<reference evidence="3 4" key="1">
    <citation type="submission" date="2021-01" db="EMBL/GenBank/DDBJ databases">
        <title>Genome seq and assembly of Nocardiodes sp. G10.</title>
        <authorList>
            <person name="Chhetri G."/>
        </authorList>
    </citation>
    <scope>NUCLEOTIDE SEQUENCE [LARGE SCALE GENOMIC DNA]</scope>
    <source>
        <strain evidence="3 4">G10</strain>
    </source>
</reference>
<dbReference type="EMBL" id="JAERSG010000002">
    <property type="protein sequence ID" value="MBL0747671.1"/>
    <property type="molecule type" value="Genomic_DNA"/>
</dbReference>
<feature type="compositionally biased region" description="Low complexity" evidence="1">
    <location>
        <begin position="595"/>
        <end position="605"/>
    </location>
</feature>
<proteinExistence type="predicted"/>
<evidence type="ECO:0008006" key="5">
    <source>
        <dbReference type="Google" id="ProtNLM"/>
    </source>
</evidence>
<comment type="caution">
    <text evidence="3">The sequence shown here is derived from an EMBL/GenBank/DDBJ whole genome shotgun (WGS) entry which is preliminary data.</text>
</comment>
<feature type="chain" id="PRO_5046665907" description="Carboxypeptidase regulatory-like domain-containing protein" evidence="2">
    <location>
        <begin position="32"/>
        <end position="699"/>
    </location>
</feature>
<protein>
    <recommendedName>
        <fullName evidence="5">Carboxypeptidase regulatory-like domain-containing protein</fullName>
    </recommendedName>
</protein>
<name>A0ABS1L7K0_9ACTN</name>
<evidence type="ECO:0000256" key="1">
    <source>
        <dbReference type="SAM" id="MobiDB-lite"/>
    </source>
</evidence>
<gene>
    <name evidence="3" type="ORF">JI751_08620</name>
</gene>
<accession>A0ABS1L7K0</accession>
<sequence>MHRSTLGHGLALSAVSALLVSGLTWAAPAHAADVGVRLLTQQDGIASVKRDDDAPEGSTVTLTAERLTQDADVGFEFNTDPSAGNDAAGWMSITPTGSVLRQPYFAAEWTPTPELVGTTIALRAVATTATTTTYSTPRSVALSGDASPVQSVMLDRDADNGVGRYFDQPYASSSRTGSLTRVIGTTSATSGTVELTAWNARAGAFQGSTDAAVEPDTFKTTPGSPVTVGGGRFNAILDISAFDADDGETLAVRAERDTDDVLPVELRAQTISGIVAYSPETRPRDSLVTIEVRDQDQSPVIGAEVRRASDEALVGYTDTWGQAVATQPNSSSESYYVNTTDVDAFEDGVDEVTGPVETLAYSPQLGGTAAVLADGDVFDDREYATGDVALQIVDRYGEPFASEQEVSYELRPSDAAPATRTTAITDADGRLVVPFDPSGPDGEYTLTFTGPAQLGTYDEEPVTFVAGDAVLGLTPPSGTATSGADIAYAGSLTVEGQPLPGRTIDLAYTRGTEQAPGTEADAAMLLGGGRVLTGATTTGADGAFSVTVDDLVDTGNPAELGGRLRADALGDSRESTADFTAGPPAPVTAPPTPTTTPTTPTTTPTQAKGKLTLTGSSARRGKDKLKVTGLPAAAGARVMIMAKAPGGKFHRVKVVTLGPTGKAKLKIRDRNGRTVTRYYATMQATTAVSGATSKVLRLR</sequence>
<dbReference type="Proteomes" id="UP000636918">
    <property type="component" value="Unassembled WGS sequence"/>
</dbReference>
<keyword evidence="2" id="KW-0732">Signal</keyword>
<feature type="region of interest" description="Disordered" evidence="1">
    <location>
        <begin position="571"/>
        <end position="609"/>
    </location>
</feature>
<keyword evidence="4" id="KW-1185">Reference proteome</keyword>
<evidence type="ECO:0000313" key="3">
    <source>
        <dbReference type="EMBL" id="MBL0747671.1"/>
    </source>
</evidence>
<organism evidence="3 4">
    <name type="scientific">Nocardioides baculatus</name>
    <dbReference type="NCBI Taxonomy" id="2801337"/>
    <lineage>
        <taxon>Bacteria</taxon>
        <taxon>Bacillati</taxon>
        <taxon>Actinomycetota</taxon>
        <taxon>Actinomycetes</taxon>
        <taxon>Propionibacteriales</taxon>
        <taxon>Nocardioidaceae</taxon>
        <taxon>Nocardioides</taxon>
    </lineage>
</organism>